<proteinExistence type="predicted"/>
<evidence type="ECO:0000313" key="3">
    <source>
        <dbReference type="Proteomes" id="UP000070501"/>
    </source>
</evidence>
<evidence type="ECO:0000256" key="1">
    <source>
        <dbReference type="SAM" id="MobiDB-lite"/>
    </source>
</evidence>
<dbReference type="OrthoDB" id="10601169at2759"/>
<accession>A0A136ISR1</accession>
<feature type="compositionally biased region" description="Low complexity" evidence="1">
    <location>
        <begin position="109"/>
        <end position="127"/>
    </location>
</feature>
<feature type="region of interest" description="Disordered" evidence="1">
    <location>
        <begin position="1"/>
        <end position="89"/>
    </location>
</feature>
<organism evidence="2 3">
    <name type="scientific">Microdochium bolleyi</name>
    <dbReference type="NCBI Taxonomy" id="196109"/>
    <lineage>
        <taxon>Eukaryota</taxon>
        <taxon>Fungi</taxon>
        <taxon>Dikarya</taxon>
        <taxon>Ascomycota</taxon>
        <taxon>Pezizomycotina</taxon>
        <taxon>Sordariomycetes</taxon>
        <taxon>Xylariomycetidae</taxon>
        <taxon>Xylariales</taxon>
        <taxon>Microdochiaceae</taxon>
        <taxon>Microdochium</taxon>
    </lineage>
</organism>
<sequence>MNRPVPISHDRRSAHPRPPTLRHETDSSSASDFDEHSTFSPSFTSINSRSHSSSSHSSGSNHDRLTGRPISLPLPTLEPSLGYPQQQQLLSPGEYLNPMSIAAALARTAADLPPQSSAQAASGAAAGNKTGIGMGTNNGSGHGQHQSSTGGVGGSGSSISGHHRSHSAGSHRRDGDQRTPPPMSDEETRGIVEQLRAMGQSLHEASRAQRRLVDETMHKWNTGSDNGK</sequence>
<feature type="compositionally biased region" description="Basic residues" evidence="1">
    <location>
        <begin position="161"/>
        <end position="170"/>
    </location>
</feature>
<feature type="compositionally biased region" description="Gly residues" evidence="1">
    <location>
        <begin position="130"/>
        <end position="142"/>
    </location>
</feature>
<name>A0A136ISR1_9PEZI</name>
<dbReference type="AlphaFoldDB" id="A0A136ISR1"/>
<feature type="compositionally biased region" description="Low complexity" evidence="1">
    <location>
        <begin position="42"/>
        <end position="60"/>
    </location>
</feature>
<protein>
    <submittedName>
        <fullName evidence="2">Uncharacterized protein</fullName>
    </submittedName>
</protein>
<reference evidence="3" key="1">
    <citation type="submission" date="2016-02" db="EMBL/GenBank/DDBJ databases">
        <title>Draft genome sequence of Microdochium bolleyi, a fungal endophyte of beachgrass.</title>
        <authorList>
            <consortium name="DOE Joint Genome Institute"/>
            <person name="David A.S."/>
            <person name="May G."/>
            <person name="Haridas S."/>
            <person name="Lim J."/>
            <person name="Wang M."/>
            <person name="Labutti K."/>
            <person name="Lipzen A."/>
            <person name="Barry K."/>
            <person name="Grigoriev I.V."/>
        </authorList>
    </citation>
    <scope>NUCLEOTIDE SEQUENCE [LARGE SCALE GENOMIC DNA]</scope>
    <source>
        <strain evidence="3">J235TASD1</strain>
    </source>
</reference>
<dbReference type="InParanoid" id="A0A136ISR1"/>
<feature type="compositionally biased region" description="Basic and acidic residues" evidence="1">
    <location>
        <begin position="204"/>
        <end position="218"/>
    </location>
</feature>
<keyword evidence="3" id="KW-1185">Reference proteome</keyword>
<evidence type="ECO:0000313" key="2">
    <source>
        <dbReference type="EMBL" id="KXJ87951.1"/>
    </source>
</evidence>
<feature type="region of interest" description="Disordered" evidence="1">
    <location>
        <begin position="109"/>
        <end position="228"/>
    </location>
</feature>
<gene>
    <name evidence="2" type="ORF">Micbo1qcDRAFT_207710</name>
</gene>
<dbReference type="Proteomes" id="UP000070501">
    <property type="component" value="Unassembled WGS sequence"/>
</dbReference>
<dbReference type="EMBL" id="KQ964260">
    <property type="protein sequence ID" value="KXJ87951.1"/>
    <property type="molecule type" value="Genomic_DNA"/>
</dbReference>
<feature type="compositionally biased region" description="Polar residues" evidence="1">
    <location>
        <begin position="219"/>
        <end position="228"/>
    </location>
</feature>